<sequence length="377" mass="42989">MTRRLANIDLLNKCDANASRIMLCNIILRDMWRVGSRCSLVSGGAPCALAVSVLRAGFPDPEKDPAGYAELTNALYALVWEDGDGWFPIGWLPIAVVDALVKTPTSVRGRMDINPTDRTVALFHELDTEEERTRLVAQLTAYWRKNQTFRLLRGWRDELWPVYGRHGELLFSMERAAMGLFGTTRYGVHMTAFIRRRDADSKYDFRIWVPTRSTAKPTYPGMLDNTVAGGLMTNEDPFECVIREADEEASLPEMVVRSYAREVSTVTYIFITDERSGGEPGYIYPECQWVYDLELPSDGSVIPEPKDGEVESFSLRTVEEIQEQLAQGMWKPNCALVMLDFLLRHGICTPENEPHYQELRTRTHRYISFPGPHHSFH</sequence>
<evidence type="ECO:0000313" key="3">
    <source>
        <dbReference type="Proteomes" id="UP001287356"/>
    </source>
</evidence>
<proteinExistence type="predicted"/>
<dbReference type="SUPFAM" id="SSF55811">
    <property type="entry name" value="Nudix"/>
    <property type="match status" value="1"/>
</dbReference>
<dbReference type="CDD" id="cd03676">
    <property type="entry name" value="NUDIX_Tnr3_like"/>
    <property type="match status" value="1"/>
</dbReference>
<organism evidence="2 3">
    <name type="scientific">Lasiosphaeria ovina</name>
    <dbReference type="NCBI Taxonomy" id="92902"/>
    <lineage>
        <taxon>Eukaryota</taxon>
        <taxon>Fungi</taxon>
        <taxon>Dikarya</taxon>
        <taxon>Ascomycota</taxon>
        <taxon>Pezizomycotina</taxon>
        <taxon>Sordariomycetes</taxon>
        <taxon>Sordariomycetidae</taxon>
        <taxon>Sordariales</taxon>
        <taxon>Lasiosphaeriaceae</taxon>
        <taxon>Lasiosphaeria</taxon>
    </lineage>
</organism>
<dbReference type="GO" id="GO:0044715">
    <property type="term" value="F:8-oxo-dGDP phosphatase activity"/>
    <property type="evidence" value="ECO:0007669"/>
    <property type="project" value="TreeGrafter"/>
</dbReference>
<dbReference type="PANTHER" id="PTHR13622">
    <property type="entry name" value="THIAMIN PYROPHOSPHOKINASE"/>
    <property type="match status" value="1"/>
</dbReference>
<gene>
    <name evidence="2" type="ORF">B0T24DRAFT_696073</name>
</gene>
<feature type="domain" description="Nudix hydrolase" evidence="1">
    <location>
        <begin position="185"/>
        <end position="338"/>
    </location>
</feature>
<evidence type="ECO:0000313" key="2">
    <source>
        <dbReference type="EMBL" id="KAK3379965.1"/>
    </source>
</evidence>
<comment type="caution">
    <text evidence="2">The sequence shown here is derived from an EMBL/GenBank/DDBJ whole genome shotgun (WGS) entry which is preliminary data.</text>
</comment>
<reference evidence="2" key="1">
    <citation type="journal article" date="2023" name="Mol. Phylogenet. Evol.">
        <title>Genome-scale phylogeny and comparative genomics of the fungal order Sordariales.</title>
        <authorList>
            <person name="Hensen N."/>
            <person name="Bonometti L."/>
            <person name="Westerberg I."/>
            <person name="Brannstrom I.O."/>
            <person name="Guillou S."/>
            <person name="Cros-Aarteil S."/>
            <person name="Calhoun S."/>
            <person name="Haridas S."/>
            <person name="Kuo A."/>
            <person name="Mondo S."/>
            <person name="Pangilinan J."/>
            <person name="Riley R."/>
            <person name="LaButti K."/>
            <person name="Andreopoulos B."/>
            <person name="Lipzen A."/>
            <person name="Chen C."/>
            <person name="Yan M."/>
            <person name="Daum C."/>
            <person name="Ng V."/>
            <person name="Clum A."/>
            <person name="Steindorff A."/>
            <person name="Ohm R.A."/>
            <person name="Martin F."/>
            <person name="Silar P."/>
            <person name="Natvig D.O."/>
            <person name="Lalanne C."/>
            <person name="Gautier V."/>
            <person name="Ament-Velasquez S.L."/>
            <person name="Kruys A."/>
            <person name="Hutchinson M.I."/>
            <person name="Powell A.J."/>
            <person name="Barry K."/>
            <person name="Miller A.N."/>
            <person name="Grigoriev I.V."/>
            <person name="Debuchy R."/>
            <person name="Gladieux P."/>
            <person name="Hiltunen Thoren M."/>
            <person name="Johannesson H."/>
        </authorList>
    </citation>
    <scope>NUCLEOTIDE SEQUENCE</scope>
    <source>
        <strain evidence="2">CBS 958.72</strain>
    </source>
</reference>
<dbReference type="PANTHER" id="PTHR13622:SF8">
    <property type="entry name" value="THIAMIN PYROPHOSPHOKINASE 1"/>
    <property type="match status" value="1"/>
</dbReference>
<dbReference type="Pfam" id="PF00293">
    <property type="entry name" value="NUDIX"/>
    <property type="match status" value="1"/>
</dbReference>
<dbReference type="InterPro" id="IPR015797">
    <property type="entry name" value="NUDIX_hydrolase-like_dom_sf"/>
</dbReference>
<dbReference type="FunFam" id="3.90.79.10:FF:000019">
    <property type="entry name" value="Thiamin pyrophosphokinase, putative"/>
    <property type="match status" value="1"/>
</dbReference>
<keyword evidence="3" id="KW-1185">Reference proteome</keyword>
<dbReference type="PROSITE" id="PS51462">
    <property type="entry name" value="NUDIX"/>
    <property type="match status" value="1"/>
</dbReference>
<dbReference type="Gene3D" id="3.90.79.10">
    <property type="entry name" value="Nucleoside Triphosphate Pyrophosphohydrolase"/>
    <property type="match status" value="1"/>
</dbReference>
<protein>
    <submittedName>
        <fullName evidence="2">NUDIX hydrolase domain-like protein</fullName>
    </submittedName>
</protein>
<dbReference type="Proteomes" id="UP001287356">
    <property type="component" value="Unassembled WGS sequence"/>
</dbReference>
<dbReference type="Pfam" id="PF15916">
    <property type="entry name" value="DUF4743"/>
    <property type="match status" value="1"/>
</dbReference>
<accession>A0AAE0NEC6</accession>
<dbReference type="InterPro" id="IPR000086">
    <property type="entry name" value="NUDIX_hydrolase_dom"/>
</dbReference>
<reference evidence="2" key="2">
    <citation type="submission" date="2023-06" db="EMBL/GenBank/DDBJ databases">
        <authorList>
            <consortium name="Lawrence Berkeley National Laboratory"/>
            <person name="Haridas S."/>
            <person name="Hensen N."/>
            <person name="Bonometti L."/>
            <person name="Westerberg I."/>
            <person name="Brannstrom I.O."/>
            <person name="Guillou S."/>
            <person name="Cros-Aarteil S."/>
            <person name="Calhoun S."/>
            <person name="Kuo A."/>
            <person name="Mondo S."/>
            <person name="Pangilinan J."/>
            <person name="Riley R."/>
            <person name="Labutti K."/>
            <person name="Andreopoulos B."/>
            <person name="Lipzen A."/>
            <person name="Chen C."/>
            <person name="Yanf M."/>
            <person name="Daum C."/>
            <person name="Ng V."/>
            <person name="Clum A."/>
            <person name="Steindorff A."/>
            <person name="Ohm R."/>
            <person name="Martin F."/>
            <person name="Silar P."/>
            <person name="Natvig D."/>
            <person name="Lalanne C."/>
            <person name="Gautier V."/>
            <person name="Ament-Velasquez S.L."/>
            <person name="Kruys A."/>
            <person name="Hutchinson M.I."/>
            <person name="Powell A.J."/>
            <person name="Barry K."/>
            <person name="Miller A.N."/>
            <person name="Grigoriev I.V."/>
            <person name="Debuchy R."/>
            <person name="Gladieux P."/>
            <person name="Thoren M.H."/>
            <person name="Johannesson H."/>
        </authorList>
    </citation>
    <scope>NUCLEOTIDE SEQUENCE</scope>
    <source>
        <strain evidence="2">CBS 958.72</strain>
    </source>
</reference>
<dbReference type="AlphaFoldDB" id="A0AAE0NEC6"/>
<dbReference type="InterPro" id="IPR031804">
    <property type="entry name" value="DUF4743"/>
</dbReference>
<dbReference type="EMBL" id="JAULSN010000002">
    <property type="protein sequence ID" value="KAK3379965.1"/>
    <property type="molecule type" value="Genomic_DNA"/>
</dbReference>
<keyword evidence="2" id="KW-0378">Hydrolase</keyword>
<evidence type="ECO:0000259" key="1">
    <source>
        <dbReference type="PROSITE" id="PS51462"/>
    </source>
</evidence>
<name>A0AAE0NEC6_9PEZI</name>